<feature type="region of interest" description="Disordered" evidence="1">
    <location>
        <begin position="1"/>
        <end position="26"/>
    </location>
</feature>
<accession>A0A1M2VWS4</accession>
<keyword evidence="3" id="KW-1185">Reference proteome</keyword>
<protein>
    <submittedName>
        <fullName evidence="2">Uncharacterized protein</fullName>
    </submittedName>
</protein>
<evidence type="ECO:0000313" key="3">
    <source>
        <dbReference type="Proteomes" id="UP000184267"/>
    </source>
</evidence>
<sequence>MAPKRTSNGESKSGGAQKTQPKSSRKILITAREHQTGRLIIELRTTDDACASKYGELTALVFSEQAKSVLEAFDTLKTAVYDPQDEDALVHAISLVDACLLVPPARPRTSAGADHAEHAAHPRLCEFIELEVLAMQPKGDASSEKTGHSPCVIRAGLYAEHLLLYAKQAQGPQLTAGPELAEAASQALGTNMEFESIDEYVPPIRPLSSPNRSCLTRPAAERPRRRSSAENRVQKSTKRVSKAEREYLLEYYALLRADKTNYVATTAMLAFSGHRGQEPTEFFKTYPADFKPKKRRTPKNGGANSGVGKTTGTRGSGRGKGAAATAKAAGDEEDVEM</sequence>
<organism evidence="2 3">
    <name type="scientific">Trametes pubescens</name>
    <name type="common">White-rot fungus</name>
    <dbReference type="NCBI Taxonomy" id="154538"/>
    <lineage>
        <taxon>Eukaryota</taxon>
        <taxon>Fungi</taxon>
        <taxon>Dikarya</taxon>
        <taxon>Basidiomycota</taxon>
        <taxon>Agaricomycotina</taxon>
        <taxon>Agaricomycetes</taxon>
        <taxon>Polyporales</taxon>
        <taxon>Polyporaceae</taxon>
        <taxon>Trametes</taxon>
    </lineage>
</organism>
<dbReference type="OrthoDB" id="10254221at2759"/>
<dbReference type="Proteomes" id="UP000184267">
    <property type="component" value="Unassembled WGS sequence"/>
</dbReference>
<gene>
    <name evidence="2" type="ORF">TRAPUB_11388</name>
</gene>
<reference evidence="2 3" key="1">
    <citation type="submission" date="2016-10" db="EMBL/GenBank/DDBJ databases">
        <title>Genome sequence of the basidiomycete white-rot fungus Trametes pubescens.</title>
        <authorList>
            <person name="Makela M.R."/>
            <person name="Granchi Z."/>
            <person name="Peng M."/>
            <person name="De Vries R.P."/>
            <person name="Grigoriev I."/>
            <person name="Riley R."/>
            <person name="Hilden K."/>
        </authorList>
    </citation>
    <scope>NUCLEOTIDE SEQUENCE [LARGE SCALE GENOMIC DNA]</scope>
    <source>
        <strain evidence="2 3">FBCC735</strain>
    </source>
</reference>
<feature type="region of interest" description="Disordered" evidence="1">
    <location>
        <begin position="288"/>
        <end position="337"/>
    </location>
</feature>
<dbReference type="EMBL" id="MNAD01000532">
    <property type="protein sequence ID" value="OJT12064.1"/>
    <property type="molecule type" value="Genomic_DNA"/>
</dbReference>
<evidence type="ECO:0000313" key="2">
    <source>
        <dbReference type="EMBL" id="OJT12064.1"/>
    </source>
</evidence>
<evidence type="ECO:0000256" key="1">
    <source>
        <dbReference type="SAM" id="MobiDB-lite"/>
    </source>
</evidence>
<dbReference type="AlphaFoldDB" id="A0A1M2VWS4"/>
<proteinExistence type="predicted"/>
<feature type="region of interest" description="Disordered" evidence="1">
    <location>
        <begin position="207"/>
        <end position="240"/>
    </location>
</feature>
<dbReference type="STRING" id="154538.A0A1M2VWS4"/>
<name>A0A1M2VWS4_TRAPU</name>
<dbReference type="OMA" id="MEFESIH"/>
<feature type="compositionally biased region" description="Polar residues" evidence="1">
    <location>
        <begin position="1"/>
        <end position="22"/>
    </location>
</feature>
<comment type="caution">
    <text evidence="2">The sequence shown here is derived from an EMBL/GenBank/DDBJ whole genome shotgun (WGS) entry which is preliminary data.</text>
</comment>
<feature type="compositionally biased region" description="Basic and acidic residues" evidence="1">
    <location>
        <begin position="219"/>
        <end position="233"/>
    </location>
</feature>